<organism evidence="5">
    <name type="scientific">Arabidopsis lyrata subsp. lyrata</name>
    <name type="common">Lyre-leaved rock-cress</name>
    <dbReference type="NCBI Taxonomy" id="81972"/>
    <lineage>
        <taxon>Eukaryota</taxon>
        <taxon>Viridiplantae</taxon>
        <taxon>Streptophyta</taxon>
        <taxon>Embryophyta</taxon>
        <taxon>Tracheophyta</taxon>
        <taxon>Spermatophyta</taxon>
        <taxon>Magnoliopsida</taxon>
        <taxon>eudicotyledons</taxon>
        <taxon>Gunneridae</taxon>
        <taxon>Pentapetalae</taxon>
        <taxon>rosids</taxon>
        <taxon>malvids</taxon>
        <taxon>Brassicales</taxon>
        <taxon>Brassicaceae</taxon>
        <taxon>Camelineae</taxon>
        <taxon>Arabidopsis</taxon>
    </lineage>
</organism>
<reference evidence="5" key="1">
    <citation type="journal article" date="2011" name="Nat. Genet.">
        <title>The Arabidopsis lyrata genome sequence and the basis of rapid genome size change.</title>
        <authorList>
            <person name="Hu T.T."/>
            <person name="Pattyn P."/>
            <person name="Bakker E.G."/>
            <person name="Cao J."/>
            <person name="Cheng J.-F."/>
            <person name="Clark R.M."/>
            <person name="Fahlgren N."/>
            <person name="Fawcett J.A."/>
            <person name="Grimwood J."/>
            <person name="Gundlach H."/>
            <person name="Haberer G."/>
            <person name="Hollister J.D."/>
            <person name="Ossowski S."/>
            <person name="Ottilar R.P."/>
            <person name="Salamov A.A."/>
            <person name="Schneeberger K."/>
            <person name="Spannagl M."/>
            <person name="Wang X."/>
            <person name="Yang L."/>
            <person name="Nasrallah M.E."/>
            <person name="Bergelson J."/>
            <person name="Carrington J.C."/>
            <person name="Gaut B.S."/>
            <person name="Schmutz J."/>
            <person name="Mayer K.F.X."/>
            <person name="Van de Peer Y."/>
            <person name="Grigoriev I.V."/>
            <person name="Nordborg M."/>
            <person name="Weigel D."/>
            <person name="Guo Y.-L."/>
        </authorList>
    </citation>
    <scope>NUCLEOTIDE SEQUENCE [LARGE SCALE GENOMIC DNA]</scope>
    <source>
        <strain evidence="5">cv. MN47</strain>
    </source>
</reference>
<protein>
    <recommendedName>
        <fullName evidence="3">Jacalin-type lectin domain-containing protein</fullName>
    </recommendedName>
</protein>
<dbReference type="PANTHER" id="PTHR47293:SF66">
    <property type="entry name" value="JACALIN-RELATED LECTIN 11-RELATED"/>
    <property type="match status" value="1"/>
</dbReference>
<evidence type="ECO:0000259" key="3">
    <source>
        <dbReference type="PROSITE" id="PS51752"/>
    </source>
</evidence>
<dbReference type="GO" id="GO:0030246">
    <property type="term" value="F:carbohydrate binding"/>
    <property type="evidence" value="ECO:0007669"/>
    <property type="project" value="UniProtKB-KW"/>
</dbReference>
<dbReference type="Proteomes" id="UP000008694">
    <property type="component" value="Unassembled WGS sequence"/>
</dbReference>
<dbReference type="SUPFAM" id="SSF51101">
    <property type="entry name" value="Mannose-binding lectins"/>
    <property type="match status" value="1"/>
</dbReference>
<dbReference type="InterPro" id="IPR001229">
    <property type="entry name" value="Jacalin-like_lectin_dom"/>
</dbReference>
<name>D7MSI3_ARALL</name>
<keyword evidence="5" id="KW-1185">Reference proteome</keyword>
<dbReference type="PANTHER" id="PTHR47293">
    <property type="entry name" value="JACALIN-RELATED LECTIN 3"/>
    <property type="match status" value="1"/>
</dbReference>
<evidence type="ECO:0000256" key="1">
    <source>
        <dbReference type="ARBA" id="ARBA00006568"/>
    </source>
</evidence>
<dbReference type="PROSITE" id="PS51752">
    <property type="entry name" value="JACALIN_LECTIN"/>
    <property type="match status" value="1"/>
</dbReference>
<comment type="similarity">
    <text evidence="1">Belongs to the jacalin lectin family.</text>
</comment>
<dbReference type="InterPro" id="IPR036404">
    <property type="entry name" value="Jacalin-like_lectin_dom_sf"/>
</dbReference>
<dbReference type="HOGENOM" id="CLU_1973547_0_0_1"/>
<proteinExistence type="inferred from homology"/>
<dbReference type="Pfam" id="PF01419">
    <property type="entry name" value="Jacalin"/>
    <property type="match status" value="1"/>
</dbReference>
<keyword evidence="2" id="KW-0430">Lectin</keyword>
<dbReference type="Gramene" id="scaffold_802612.1">
    <property type="protein sequence ID" value="scaffold_802612.1"/>
    <property type="gene ID" value="scaffold_802612.1"/>
</dbReference>
<accession>D7MSI3</accession>
<evidence type="ECO:0000256" key="2">
    <source>
        <dbReference type="ARBA" id="ARBA00022734"/>
    </source>
</evidence>
<dbReference type="Gene3D" id="2.100.10.30">
    <property type="entry name" value="Jacalin-like lectin domain"/>
    <property type="match status" value="1"/>
</dbReference>
<dbReference type="AlphaFoldDB" id="D7MSI3"/>
<feature type="domain" description="Jacalin-type lectin" evidence="3">
    <location>
        <begin position="1"/>
        <end position="104"/>
    </location>
</feature>
<evidence type="ECO:0000313" key="4">
    <source>
        <dbReference type="EMBL" id="EFH42607.1"/>
    </source>
</evidence>
<gene>
    <name evidence="4" type="ORF">ARALYDRAFT_919212</name>
</gene>
<dbReference type="EMBL" id="GL348720">
    <property type="protein sequence ID" value="EFH42607.1"/>
    <property type="molecule type" value="Genomic_DNA"/>
</dbReference>
<sequence>MTILCWRELEKGLLASMALDLDYPDEYITYISGSFSLCSITGTKTHRLFKLRFQTSYGRSQMFSFYSLLGGSEKFELMKDGVKVIGFHGRCTHVPNAIGAYIRATDFRKSVFEGGLIQKFEEDTDIA</sequence>
<evidence type="ECO:0000313" key="5">
    <source>
        <dbReference type="Proteomes" id="UP000008694"/>
    </source>
</evidence>